<reference evidence="2 3" key="1">
    <citation type="journal article" date="2015" name="Antonie Van Leeuwenhoek">
        <title>Streptomyces klenkii sp. nov., isolated from deep marine sediment.</title>
        <authorList>
            <person name="Veyisoglu A."/>
            <person name="Sahin N."/>
        </authorList>
    </citation>
    <scope>NUCLEOTIDE SEQUENCE [LARGE SCALE GENOMIC DNA]</scope>
    <source>
        <strain evidence="2 3">KCTC 29202</strain>
    </source>
</reference>
<name>A0A3B0BYU0_9ACTN</name>
<evidence type="ECO:0000313" key="2">
    <source>
        <dbReference type="EMBL" id="RKN76466.1"/>
    </source>
</evidence>
<dbReference type="AlphaFoldDB" id="A0A3B0BYU0"/>
<accession>A0A3B0BYU0</accession>
<feature type="domain" description="DUF397" evidence="1">
    <location>
        <begin position="10"/>
        <end position="67"/>
    </location>
</feature>
<keyword evidence="3" id="KW-1185">Reference proteome</keyword>
<gene>
    <name evidence="2" type="ORF">D7231_05610</name>
</gene>
<dbReference type="Pfam" id="PF04149">
    <property type="entry name" value="DUF397"/>
    <property type="match status" value="1"/>
</dbReference>
<dbReference type="InterPro" id="IPR007278">
    <property type="entry name" value="DUF397"/>
</dbReference>
<organism evidence="2 3">
    <name type="scientific">Streptomyces klenkii</name>
    <dbReference type="NCBI Taxonomy" id="1420899"/>
    <lineage>
        <taxon>Bacteria</taxon>
        <taxon>Bacillati</taxon>
        <taxon>Actinomycetota</taxon>
        <taxon>Actinomycetes</taxon>
        <taxon>Kitasatosporales</taxon>
        <taxon>Streptomycetaceae</taxon>
        <taxon>Streptomyces</taxon>
    </lineage>
</organism>
<dbReference type="OrthoDB" id="4570646at2"/>
<evidence type="ECO:0000313" key="3">
    <source>
        <dbReference type="Proteomes" id="UP000270343"/>
    </source>
</evidence>
<evidence type="ECO:0000259" key="1">
    <source>
        <dbReference type="Pfam" id="PF04149"/>
    </source>
</evidence>
<dbReference type="Proteomes" id="UP000270343">
    <property type="component" value="Unassembled WGS sequence"/>
</dbReference>
<dbReference type="RefSeq" id="WP_120753794.1">
    <property type="nucleotide sequence ID" value="NZ_RBAM01000002.1"/>
</dbReference>
<proteinExistence type="predicted"/>
<protein>
    <submittedName>
        <fullName evidence="2">DUF397 domain-containing protein</fullName>
    </submittedName>
</protein>
<dbReference type="EMBL" id="RBAM01000002">
    <property type="protein sequence ID" value="RKN76466.1"/>
    <property type="molecule type" value="Genomic_DNA"/>
</dbReference>
<sequence length="73" mass="7258">MSPTLDLSGAEWAKSSYSNGGGGGCVEWAPALATAHGIVPVRDSKIPGGPALAFGPEAWSSFVAAVRGGGFQP</sequence>
<comment type="caution">
    <text evidence="2">The sequence shown here is derived from an EMBL/GenBank/DDBJ whole genome shotgun (WGS) entry which is preliminary data.</text>
</comment>